<organism evidence="3 4">
    <name type="scientific">Aspergillus sergii</name>
    <dbReference type="NCBI Taxonomy" id="1034303"/>
    <lineage>
        <taxon>Eukaryota</taxon>
        <taxon>Fungi</taxon>
        <taxon>Dikarya</taxon>
        <taxon>Ascomycota</taxon>
        <taxon>Pezizomycotina</taxon>
        <taxon>Eurotiomycetes</taxon>
        <taxon>Eurotiomycetidae</taxon>
        <taxon>Eurotiales</taxon>
        <taxon>Aspergillaceae</taxon>
        <taxon>Aspergillus</taxon>
        <taxon>Aspergillus subgen. Circumdati</taxon>
    </lineage>
</organism>
<keyword evidence="2" id="KW-0472">Membrane</keyword>
<feature type="compositionally biased region" description="Low complexity" evidence="1">
    <location>
        <begin position="172"/>
        <end position="183"/>
    </location>
</feature>
<dbReference type="Proteomes" id="UP000325945">
    <property type="component" value="Unassembled WGS sequence"/>
</dbReference>
<feature type="region of interest" description="Disordered" evidence="1">
    <location>
        <begin position="169"/>
        <end position="231"/>
    </location>
</feature>
<gene>
    <name evidence="3" type="ORF">BDV39DRAFT_208371</name>
</gene>
<dbReference type="EMBL" id="ML741824">
    <property type="protein sequence ID" value="KAE8323854.1"/>
    <property type="molecule type" value="Genomic_DNA"/>
</dbReference>
<evidence type="ECO:0000256" key="2">
    <source>
        <dbReference type="SAM" id="Phobius"/>
    </source>
</evidence>
<dbReference type="AlphaFoldDB" id="A0A5N6WSL2"/>
<keyword evidence="2" id="KW-1133">Transmembrane helix</keyword>
<name>A0A5N6WSL2_9EURO</name>
<evidence type="ECO:0000313" key="4">
    <source>
        <dbReference type="Proteomes" id="UP000325945"/>
    </source>
</evidence>
<sequence length="526" mass="59699">MSESKYKFKPSNLKEWKSMIEGIIIDPETGETKEAYTERMKKSKAERKDVETRKIEWTPLSSLTLRQVGGWDSASQVSHEHFLLTRAVWEFHMVKGLKKTDFMEKTKLLESADDIAQRHLSHRQDWKKYRQDIKENKRCRPAPGKGQNLGAFTTARYWQLAIPAQLSETRAPSPISSRLRSSSFGAHTTARFPSADTSSAGHTPPSAHGSEPSYKRQRAENDTSSINEDMDMDLPGQYYATSVEGSESSWRSSLPLNRIVSKCTQLSISRYPGRSPDEELVNMALCDFLIALTLDCKEVLLDWESTRHSFEVHLGKARLMAKSDGRLCSRDRNAVYAIIEVKPFDLNEGIGKTLRQMTLEMVAWISHRVSKGDTDPAFRYYMISEHHADIFLTMAEFDDRYIAYLQGDREDISIENLTAKDLLKLHCYGPMDIFSNSQVTTLGLYQPRHLTTSPILWKAKITRQQNIVLDVVFCVGFIIIAKAIVRAIEITGRASRTKSVSQYGVSLNPQSLPIKKSGTQTAAIWM</sequence>
<accession>A0A5N6WSL2</accession>
<reference evidence="4" key="1">
    <citation type="submission" date="2019-04" db="EMBL/GenBank/DDBJ databases">
        <title>Friends and foes A comparative genomics studyof 23 Aspergillus species from section Flavi.</title>
        <authorList>
            <consortium name="DOE Joint Genome Institute"/>
            <person name="Kjaerbolling I."/>
            <person name="Vesth T."/>
            <person name="Frisvad J.C."/>
            <person name="Nybo J.L."/>
            <person name="Theobald S."/>
            <person name="Kildgaard S."/>
            <person name="Isbrandt T."/>
            <person name="Kuo A."/>
            <person name="Sato A."/>
            <person name="Lyhne E.K."/>
            <person name="Kogle M.E."/>
            <person name="Wiebenga A."/>
            <person name="Kun R.S."/>
            <person name="Lubbers R.J."/>
            <person name="Makela M.R."/>
            <person name="Barry K."/>
            <person name="Chovatia M."/>
            <person name="Clum A."/>
            <person name="Daum C."/>
            <person name="Haridas S."/>
            <person name="He G."/>
            <person name="LaButti K."/>
            <person name="Lipzen A."/>
            <person name="Mondo S."/>
            <person name="Riley R."/>
            <person name="Salamov A."/>
            <person name="Simmons B.A."/>
            <person name="Magnuson J.K."/>
            <person name="Henrissat B."/>
            <person name="Mortensen U.H."/>
            <person name="Larsen T.O."/>
            <person name="Devries R.P."/>
            <person name="Grigoriev I.V."/>
            <person name="Machida M."/>
            <person name="Baker S.E."/>
            <person name="Andersen M.R."/>
        </authorList>
    </citation>
    <scope>NUCLEOTIDE SEQUENCE [LARGE SCALE GENOMIC DNA]</scope>
    <source>
        <strain evidence="4">CBS 130017</strain>
    </source>
</reference>
<evidence type="ECO:0000256" key="1">
    <source>
        <dbReference type="SAM" id="MobiDB-lite"/>
    </source>
</evidence>
<keyword evidence="4" id="KW-1185">Reference proteome</keyword>
<proteinExistence type="predicted"/>
<feature type="transmembrane region" description="Helical" evidence="2">
    <location>
        <begin position="467"/>
        <end position="488"/>
    </location>
</feature>
<evidence type="ECO:0000313" key="3">
    <source>
        <dbReference type="EMBL" id="KAE8323854.1"/>
    </source>
</evidence>
<keyword evidence="2" id="KW-0812">Transmembrane</keyword>
<protein>
    <submittedName>
        <fullName evidence="3">Uncharacterized protein</fullName>
    </submittedName>
</protein>